<feature type="transmembrane region" description="Helical" evidence="2">
    <location>
        <begin position="82"/>
        <end position="100"/>
    </location>
</feature>
<name>A0ABD5S715_9EURY</name>
<keyword evidence="4" id="KW-1185">Reference proteome</keyword>
<evidence type="ECO:0000256" key="1">
    <source>
        <dbReference type="SAM" id="MobiDB-lite"/>
    </source>
</evidence>
<dbReference type="RefSeq" id="WP_379778685.1">
    <property type="nucleotide sequence ID" value="NZ_JBHSWW010000011.1"/>
</dbReference>
<organism evidence="3 4">
    <name type="scientific">Halorubrum tibetense</name>
    <dbReference type="NCBI Taxonomy" id="175631"/>
    <lineage>
        <taxon>Archaea</taxon>
        <taxon>Methanobacteriati</taxon>
        <taxon>Methanobacteriota</taxon>
        <taxon>Stenosarchaea group</taxon>
        <taxon>Halobacteria</taxon>
        <taxon>Halobacteriales</taxon>
        <taxon>Haloferacaceae</taxon>
        <taxon>Halorubrum</taxon>
    </lineage>
</organism>
<feature type="compositionally biased region" description="Acidic residues" evidence="1">
    <location>
        <begin position="318"/>
        <end position="344"/>
    </location>
</feature>
<feature type="transmembrane region" description="Helical" evidence="2">
    <location>
        <begin position="51"/>
        <end position="70"/>
    </location>
</feature>
<dbReference type="Proteomes" id="UP001596442">
    <property type="component" value="Unassembled WGS sequence"/>
</dbReference>
<keyword evidence="2" id="KW-0812">Transmembrane</keyword>
<dbReference type="InterPro" id="IPR043812">
    <property type="entry name" value="DUF5794"/>
</dbReference>
<evidence type="ECO:0000313" key="3">
    <source>
        <dbReference type="EMBL" id="MFC6752240.1"/>
    </source>
</evidence>
<evidence type="ECO:0000256" key="2">
    <source>
        <dbReference type="SAM" id="Phobius"/>
    </source>
</evidence>
<feature type="transmembrane region" description="Helical" evidence="2">
    <location>
        <begin position="141"/>
        <end position="159"/>
    </location>
</feature>
<dbReference type="Pfam" id="PF19107">
    <property type="entry name" value="DUF5794"/>
    <property type="match status" value="1"/>
</dbReference>
<feature type="region of interest" description="Disordered" evidence="1">
    <location>
        <begin position="247"/>
        <end position="352"/>
    </location>
</feature>
<feature type="transmembrane region" description="Helical" evidence="2">
    <location>
        <begin position="165"/>
        <end position="187"/>
    </location>
</feature>
<feature type="transmembrane region" description="Helical" evidence="2">
    <location>
        <begin position="21"/>
        <end position="45"/>
    </location>
</feature>
<dbReference type="EMBL" id="JBHSWW010000011">
    <property type="protein sequence ID" value="MFC6752240.1"/>
    <property type="molecule type" value="Genomic_DNA"/>
</dbReference>
<proteinExistence type="predicted"/>
<keyword evidence="2" id="KW-1133">Transmembrane helix</keyword>
<gene>
    <name evidence="3" type="ORF">ACFQEU_01965</name>
</gene>
<keyword evidence="2" id="KW-0472">Membrane</keyword>
<evidence type="ECO:0000313" key="4">
    <source>
        <dbReference type="Proteomes" id="UP001596442"/>
    </source>
</evidence>
<reference evidence="3 4" key="1">
    <citation type="journal article" date="2019" name="Int. J. Syst. Evol. Microbiol.">
        <title>The Global Catalogue of Microorganisms (GCM) 10K type strain sequencing project: providing services to taxonomists for standard genome sequencing and annotation.</title>
        <authorList>
            <consortium name="The Broad Institute Genomics Platform"/>
            <consortium name="The Broad Institute Genome Sequencing Center for Infectious Disease"/>
            <person name="Wu L."/>
            <person name="Ma J."/>
        </authorList>
    </citation>
    <scope>NUCLEOTIDE SEQUENCE [LARGE SCALE GENOMIC DNA]</scope>
    <source>
        <strain evidence="3 4">CGMCC 1.3239</strain>
    </source>
</reference>
<comment type="caution">
    <text evidence="3">The sequence shown here is derived from an EMBL/GenBank/DDBJ whole genome shotgun (WGS) entry which is preliminary data.</text>
</comment>
<accession>A0ABD5S715</accession>
<dbReference type="AlphaFoldDB" id="A0ABD5S715"/>
<feature type="compositionally biased region" description="Acidic residues" evidence="1">
    <location>
        <begin position="254"/>
        <end position="265"/>
    </location>
</feature>
<protein>
    <submittedName>
        <fullName evidence="3">DUF5794 domain-containing protein</fullName>
    </submittedName>
</protein>
<sequence>MSVSRHPVALRLEQRVGGATKLLATVMALPLIDGIFAALVVAGVLATPTGVIETGILIFGGSATMAVILAEMEGSRKQMAASVLLIGAVIIPVAAVQAALAPTLEGFLNLDIFERFAGLVILAIAAKTASAEFGEYLPSPGVIIGLGLIASVTPSGFAIETSTEYVVNGTAAAAIGVAFALAVALLAPHLRGRVDIDRFRFGSAVALGVLALPILLRPFDLMQTEVPVALAVLGVTALFAYDPEAAGIASDTGSDTDDDDPDTPDEGGSRGDGPADSASDEVDVGDTPDAPSTPRKTPLDAPEVTGRIVDDDVAVTAAEDEPAVASTDDEPDAGGDDSTDPFVEDDSRAPWL</sequence>